<feature type="domain" description="MACPF" evidence="4">
    <location>
        <begin position="1"/>
        <end position="328"/>
    </location>
</feature>
<evidence type="ECO:0000259" key="4">
    <source>
        <dbReference type="PROSITE" id="PS51412"/>
    </source>
</evidence>
<keyword evidence="3" id="KW-1015">Disulfide bond</keyword>
<keyword evidence="6" id="KW-1185">Reference proteome</keyword>
<accession>A0AAP2GPD7</accession>
<dbReference type="EMBL" id="JAHESF010000008">
    <property type="protein sequence ID" value="MBT1697312.1"/>
    <property type="molecule type" value="Genomic_DNA"/>
</dbReference>
<proteinExistence type="predicted"/>
<keyword evidence="2" id="KW-0964">Secreted</keyword>
<gene>
    <name evidence="5" type="ORF">KK083_10520</name>
</gene>
<dbReference type="AlphaFoldDB" id="A0AAP2GPD7"/>
<dbReference type="Pfam" id="PF01823">
    <property type="entry name" value="MACPF"/>
    <property type="match status" value="1"/>
</dbReference>
<comment type="caution">
    <text evidence="5">The sequence shown here is derived from an EMBL/GenBank/DDBJ whole genome shotgun (WGS) entry which is preliminary data.</text>
</comment>
<sequence>MEKLITKVKGTIPGHGILGKGFDIFGRLDSSSAKAVLFDTSKPDDRIWNDSAADIDYVMTQNVADPEPTGKQDGTCITFDSKSDFSSSLSMELNVKGSSVAFGGEFDAQFSEVRNTTSEHHMALLMMKSSSFRLQLIDDSANSLDQHVLKDPDFLNLPKKFDRANNDNVRRFIRFFEKYGTHYVYGVEMGGRMDYCMYIDKSYSYSSTDISAKLKLEFNAAFVSGEASAGVAWSSVGKEWAERRTVKLKAIGPNSTLNAILPGYGSNFNDVFEAWLGDVRRAPMPISFNLKPIYNLFSDNQYDAMKEALDYYTNNHISIKIIGKGAMNKASGYIDVNGKSLKKPEFQGPGIQVAAISRHTLETLVTGSFIFDGLTTQYTYKRAVDLIGKYANNSEVFLVIALWDVHPNMYPSDDFLALLSKIGAGTAIQSWFNAKGITTPNGSVSYGIVGIPGISEGRAAEEILLSAVAHAKPATMAVEAFLEPSFRDNTICFQLS</sequence>
<reference evidence="5 6" key="1">
    <citation type="submission" date="2021-05" db="EMBL/GenBank/DDBJ databases">
        <title>A Polyphasic approach of four new species of the genus Ohtaekwangia: Ohtaekwangia histidinii sp. nov., Ohtaekwangia cretensis sp. nov., Ohtaekwangia indiensis sp. nov., Ohtaekwangia reichenbachii sp. nov. from diverse environment.</title>
        <authorList>
            <person name="Octaviana S."/>
        </authorList>
    </citation>
    <scope>NUCLEOTIDE SEQUENCE [LARGE SCALE GENOMIC DNA]</scope>
    <source>
        <strain evidence="5 6">PWU4</strain>
    </source>
</reference>
<evidence type="ECO:0000256" key="1">
    <source>
        <dbReference type="ARBA" id="ARBA00004613"/>
    </source>
</evidence>
<dbReference type="RefSeq" id="WP_254163182.1">
    <property type="nucleotide sequence ID" value="NZ_JAHESF010000008.1"/>
</dbReference>
<dbReference type="PANTHER" id="PTHR45742:SF8">
    <property type="entry name" value="FLOCCULATION PROTEIN FLO11"/>
    <property type="match status" value="1"/>
</dbReference>
<comment type="subcellular location">
    <subcellularLocation>
        <location evidence="1">Secreted</location>
    </subcellularLocation>
</comment>
<evidence type="ECO:0000256" key="3">
    <source>
        <dbReference type="ARBA" id="ARBA00023157"/>
    </source>
</evidence>
<evidence type="ECO:0000313" key="6">
    <source>
        <dbReference type="Proteomes" id="UP001319200"/>
    </source>
</evidence>
<dbReference type="InterPro" id="IPR020864">
    <property type="entry name" value="MACPF"/>
</dbReference>
<dbReference type="SMART" id="SM00457">
    <property type="entry name" value="MACPF"/>
    <property type="match status" value="1"/>
</dbReference>
<dbReference type="PROSITE" id="PS51412">
    <property type="entry name" value="MACPF_2"/>
    <property type="match status" value="1"/>
</dbReference>
<dbReference type="GO" id="GO:0005576">
    <property type="term" value="C:extracellular region"/>
    <property type="evidence" value="ECO:0007669"/>
    <property type="project" value="UniProtKB-SubCell"/>
</dbReference>
<evidence type="ECO:0000313" key="5">
    <source>
        <dbReference type="EMBL" id="MBT1697312.1"/>
    </source>
</evidence>
<protein>
    <recommendedName>
        <fullName evidence="4">MACPF domain-containing protein</fullName>
    </recommendedName>
</protein>
<dbReference type="Proteomes" id="UP001319200">
    <property type="component" value="Unassembled WGS sequence"/>
</dbReference>
<evidence type="ECO:0000256" key="2">
    <source>
        <dbReference type="ARBA" id="ARBA00022525"/>
    </source>
</evidence>
<name>A0AAP2GPD7_9BACT</name>
<organism evidence="5 6">
    <name type="scientific">Chryseosolibacter histidini</name>
    <dbReference type="NCBI Taxonomy" id="2782349"/>
    <lineage>
        <taxon>Bacteria</taxon>
        <taxon>Pseudomonadati</taxon>
        <taxon>Bacteroidota</taxon>
        <taxon>Cytophagia</taxon>
        <taxon>Cytophagales</taxon>
        <taxon>Chryseotaleaceae</taxon>
        <taxon>Chryseosolibacter</taxon>
    </lineage>
</organism>
<dbReference type="PANTHER" id="PTHR45742">
    <property type="entry name" value="COMPLEMENT COMPONENT C6"/>
    <property type="match status" value="1"/>
</dbReference>